<dbReference type="Gene3D" id="3.20.20.70">
    <property type="entry name" value="Aldolase class I"/>
    <property type="match status" value="1"/>
</dbReference>
<evidence type="ECO:0000256" key="6">
    <source>
        <dbReference type="HAMAP-Rule" id="MF_00114"/>
    </source>
</evidence>
<dbReference type="GO" id="GO:0016052">
    <property type="term" value="P:carbohydrate catabolic process"/>
    <property type="evidence" value="ECO:0007669"/>
    <property type="project" value="TreeGrafter"/>
</dbReference>
<comment type="function">
    <text evidence="6">Catalyzes a reversible aldol reaction between acetaldehyde and D-glyceraldehyde 3-phosphate to generate 2-deoxy-D-ribose 5-phosphate.</text>
</comment>
<evidence type="ECO:0000256" key="3">
    <source>
        <dbReference type="ARBA" id="ARBA00023239"/>
    </source>
</evidence>
<evidence type="ECO:0000313" key="7">
    <source>
        <dbReference type="EMBL" id="GBF09822.1"/>
    </source>
</evidence>
<dbReference type="SMART" id="SM01133">
    <property type="entry name" value="DeoC"/>
    <property type="match status" value="1"/>
</dbReference>
<keyword evidence="3 6" id="KW-0456">Lyase</keyword>
<keyword evidence="4 6" id="KW-0704">Schiff base</keyword>
<evidence type="ECO:0000256" key="5">
    <source>
        <dbReference type="ARBA" id="ARBA00048791"/>
    </source>
</evidence>
<comment type="caution">
    <text evidence="7">The sequence shown here is derived from an EMBL/GenBank/DDBJ whole genome shotgun (WGS) entry which is preliminary data.</text>
</comment>
<comment type="similarity">
    <text evidence="1 6">Belongs to the DeoC/FbaB aldolase family. DeoC type 1 subfamily.</text>
</comment>
<dbReference type="InterPro" id="IPR013785">
    <property type="entry name" value="Aldolase_TIM"/>
</dbReference>
<dbReference type="GO" id="GO:0006018">
    <property type="term" value="P:2-deoxyribose 1-phosphate catabolic process"/>
    <property type="evidence" value="ECO:0007669"/>
    <property type="project" value="UniProtKB-UniRule"/>
</dbReference>
<protein>
    <recommendedName>
        <fullName evidence="6">Deoxyribose-phosphate aldolase</fullName>
        <shortName evidence="6">DERA</shortName>
        <ecNumber evidence="6">4.1.2.4</ecNumber>
    </recommendedName>
    <alternativeName>
        <fullName evidence="6">2-deoxy-D-ribose 5-phosphate aldolase</fullName>
    </alternativeName>
    <alternativeName>
        <fullName evidence="6">Phosphodeoxyriboaldolase</fullName>
        <shortName evidence="6">Deoxyriboaldolase</shortName>
    </alternativeName>
</protein>
<dbReference type="GO" id="GO:0009264">
    <property type="term" value="P:deoxyribonucleotide catabolic process"/>
    <property type="evidence" value="ECO:0007669"/>
    <property type="project" value="UniProtKB-UniRule"/>
</dbReference>
<sequence length="264" mass="27826">MHKANITLGLWEGNLIVFPAYSYLEGVSGLPSARDILQQGLDRLGSPEDLASRIDSTLLSPKATEEDVRNLVREASDYGFRCAVLTPVYTVRISGLAERLGVKLCSVIGFPLGHVPLEVKLVEAQTVLEAGATELDVVPHLSLGPEAVYREVSEIVKLAKSYGAVVKVILEAPLWDDETLSLLVDSSRRAGADIVKTSTGVYTKGGDPVTVFRLASLAKPLGMGVKASGGIRSGIDAILAVGAGADIIGTSSAVKVLESFKSLV</sequence>
<proteinExistence type="inferred from homology"/>
<dbReference type="HAMAP" id="MF_00114">
    <property type="entry name" value="DeoC_type1"/>
    <property type="match status" value="1"/>
</dbReference>
<evidence type="ECO:0000256" key="1">
    <source>
        <dbReference type="ARBA" id="ARBA00010936"/>
    </source>
</evidence>
<dbReference type="NCBIfam" id="TIGR00126">
    <property type="entry name" value="deoC"/>
    <property type="match status" value="1"/>
</dbReference>
<dbReference type="InterPro" id="IPR011343">
    <property type="entry name" value="DeoC"/>
</dbReference>
<accession>A0A401HBS3</accession>
<dbReference type="PANTHER" id="PTHR10889:SF1">
    <property type="entry name" value="DEOXYRIBOSE-PHOSPHATE ALDOLASE"/>
    <property type="match status" value="1"/>
</dbReference>
<comment type="catalytic activity">
    <reaction evidence="5 6">
        <text>2-deoxy-D-ribose 5-phosphate = D-glyceraldehyde 3-phosphate + acetaldehyde</text>
        <dbReference type="Rhea" id="RHEA:12821"/>
        <dbReference type="ChEBI" id="CHEBI:15343"/>
        <dbReference type="ChEBI" id="CHEBI:59776"/>
        <dbReference type="ChEBI" id="CHEBI:62877"/>
        <dbReference type="EC" id="4.1.2.4"/>
    </reaction>
</comment>
<evidence type="ECO:0000313" key="8">
    <source>
        <dbReference type="Proteomes" id="UP000291213"/>
    </source>
</evidence>
<feature type="active site" description="Proton donor/acceptor" evidence="6">
    <location>
        <position position="226"/>
    </location>
</feature>
<evidence type="ECO:0000256" key="2">
    <source>
        <dbReference type="ARBA" id="ARBA00022490"/>
    </source>
</evidence>
<name>A0A401HBS3_AERPX</name>
<dbReference type="CDD" id="cd00959">
    <property type="entry name" value="DeoC"/>
    <property type="match status" value="1"/>
</dbReference>
<dbReference type="InterPro" id="IPR028581">
    <property type="entry name" value="DeoC_typeI"/>
</dbReference>
<comment type="pathway">
    <text evidence="6">Carbohydrate degradation; 2-deoxy-D-ribose 1-phosphate degradation; D-glyceraldehyde 3-phosphate and acetaldehyde from 2-deoxy-alpha-D-ribose 1-phosphate: step 2/2.</text>
</comment>
<keyword evidence="2 6" id="KW-0963">Cytoplasm</keyword>
<dbReference type="FunFam" id="3.20.20.70:FF:000044">
    <property type="entry name" value="Deoxyribose-phosphate aldolase"/>
    <property type="match status" value="1"/>
</dbReference>
<dbReference type="Pfam" id="PF01791">
    <property type="entry name" value="DeoC"/>
    <property type="match status" value="1"/>
</dbReference>
<gene>
    <name evidence="6" type="primary">deoC</name>
    <name evidence="7" type="ORF">apy_15470</name>
</gene>
<dbReference type="SUPFAM" id="SSF51569">
    <property type="entry name" value="Aldolase"/>
    <property type="match status" value="1"/>
</dbReference>
<dbReference type="GO" id="GO:0005737">
    <property type="term" value="C:cytoplasm"/>
    <property type="evidence" value="ECO:0007669"/>
    <property type="project" value="UniProtKB-SubCell"/>
</dbReference>
<dbReference type="AlphaFoldDB" id="A0A401HBS3"/>
<reference evidence="7 8" key="1">
    <citation type="submission" date="2017-02" db="EMBL/GenBank/DDBJ databases">
        <title>isolation and characterization of a novel temperate virus Aeropyrum globular virus 1 infecting hyperthermophilic archaeon Aeropyrum.</title>
        <authorList>
            <person name="Yumiya M."/>
            <person name="Yoshida T."/>
            <person name="Sako Y."/>
        </authorList>
    </citation>
    <scope>NUCLEOTIDE SEQUENCE [LARGE SCALE GENOMIC DNA]</scope>
    <source>
        <strain evidence="7 8">YK1-12-2013</strain>
    </source>
</reference>
<evidence type="ECO:0000256" key="4">
    <source>
        <dbReference type="ARBA" id="ARBA00023270"/>
    </source>
</evidence>
<dbReference type="InterPro" id="IPR002915">
    <property type="entry name" value="DeoC/FbaB/LacD_aldolase"/>
</dbReference>
<dbReference type="UniPathway" id="UPA00002">
    <property type="reaction ID" value="UER00468"/>
</dbReference>
<dbReference type="PANTHER" id="PTHR10889">
    <property type="entry name" value="DEOXYRIBOSE-PHOSPHATE ALDOLASE"/>
    <property type="match status" value="1"/>
</dbReference>
<comment type="subcellular location">
    <subcellularLocation>
        <location evidence="6">Cytoplasm</location>
    </subcellularLocation>
</comment>
<organism evidence="7 8">
    <name type="scientific">Aeropyrum pernix</name>
    <dbReference type="NCBI Taxonomy" id="56636"/>
    <lineage>
        <taxon>Archaea</taxon>
        <taxon>Thermoproteota</taxon>
        <taxon>Thermoprotei</taxon>
        <taxon>Desulfurococcales</taxon>
        <taxon>Desulfurococcaceae</taxon>
        <taxon>Aeropyrum</taxon>
    </lineage>
</organism>
<dbReference type="GO" id="GO:0004139">
    <property type="term" value="F:deoxyribose-phosphate aldolase activity"/>
    <property type="evidence" value="ECO:0007669"/>
    <property type="project" value="UniProtKB-UniRule"/>
</dbReference>
<feature type="active site" description="Schiff-base intermediate with acetaldehyde" evidence="6">
    <location>
        <position position="196"/>
    </location>
</feature>
<dbReference type="EMBL" id="BDMD01000110">
    <property type="protein sequence ID" value="GBF09822.1"/>
    <property type="molecule type" value="Genomic_DNA"/>
</dbReference>
<dbReference type="EC" id="4.1.2.4" evidence="6"/>
<dbReference type="Proteomes" id="UP000291213">
    <property type="component" value="Unassembled WGS sequence"/>
</dbReference>
<feature type="active site" description="Proton donor/acceptor" evidence="6">
    <location>
        <position position="136"/>
    </location>
</feature>
<dbReference type="PIRSF" id="PIRSF001357">
    <property type="entry name" value="DeoC"/>
    <property type="match status" value="1"/>
</dbReference>